<comment type="caution">
    <text evidence="7">The sequence shown here is derived from an EMBL/GenBank/DDBJ whole genome shotgun (WGS) entry which is preliminary data.</text>
</comment>
<dbReference type="InterPro" id="IPR050074">
    <property type="entry name" value="DHO_dehydrogenase"/>
</dbReference>
<evidence type="ECO:0000256" key="4">
    <source>
        <dbReference type="ARBA" id="ARBA00022643"/>
    </source>
</evidence>
<dbReference type="GO" id="GO:0005737">
    <property type="term" value="C:cytoplasm"/>
    <property type="evidence" value="ECO:0007669"/>
    <property type="project" value="InterPro"/>
</dbReference>
<dbReference type="PROSITE" id="PS00912">
    <property type="entry name" value="DHODEHASE_2"/>
    <property type="match status" value="1"/>
</dbReference>
<dbReference type="SUPFAM" id="SSF51395">
    <property type="entry name" value="FMN-linked oxidoreductases"/>
    <property type="match status" value="1"/>
</dbReference>
<gene>
    <name evidence="7" type="ORF">DR999_PMT23693</name>
</gene>
<dbReference type="STRING" id="55544.A0A4D9DBV3"/>
<name>A0A4D9DBV3_9SAUR</name>
<keyword evidence="8" id="KW-1185">Reference proteome</keyword>
<reference evidence="7 8" key="2">
    <citation type="submission" date="2019-04" db="EMBL/GenBank/DDBJ databases">
        <title>The genome sequence of big-headed turtle.</title>
        <authorList>
            <person name="Gong S."/>
        </authorList>
    </citation>
    <scope>NUCLEOTIDE SEQUENCE [LARGE SCALE GENOMIC DNA]</scope>
    <source>
        <strain evidence="7">DO16091913</strain>
        <tissue evidence="7">Muscle</tissue>
    </source>
</reference>
<dbReference type="PANTHER" id="PTHR48109">
    <property type="entry name" value="DIHYDROOROTATE DEHYDROGENASE (QUINONE), MITOCHONDRIAL-RELATED"/>
    <property type="match status" value="1"/>
</dbReference>
<comment type="cofactor">
    <cofactor evidence="1">
        <name>FMN</name>
        <dbReference type="ChEBI" id="CHEBI:58210"/>
    </cofactor>
</comment>
<keyword evidence="5" id="KW-0560">Oxidoreductase</keyword>
<evidence type="ECO:0000313" key="7">
    <source>
        <dbReference type="EMBL" id="TFJ94974.1"/>
    </source>
</evidence>
<dbReference type="Pfam" id="PF01180">
    <property type="entry name" value="DHO_dh"/>
    <property type="match status" value="1"/>
</dbReference>
<dbReference type="GO" id="GO:0004152">
    <property type="term" value="F:dihydroorotate dehydrogenase activity"/>
    <property type="evidence" value="ECO:0007669"/>
    <property type="project" value="TreeGrafter"/>
</dbReference>
<dbReference type="EMBL" id="QXTE01019120">
    <property type="protein sequence ID" value="TFJ94974.1"/>
    <property type="molecule type" value="Genomic_DNA"/>
</dbReference>
<evidence type="ECO:0000256" key="3">
    <source>
        <dbReference type="ARBA" id="ARBA00022630"/>
    </source>
</evidence>
<dbReference type="AlphaFoldDB" id="A0A4D9DBV3"/>
<dbReference type="Gene3D" id="3.20.20.70">
    <property type="entry name" value="Aldolase class I"/>
    <property type="match status" value="1"/>
</dbReference>
<reference evidence="7 8" key="1">
    <citation type="submission" date="2019-04" db="EMBL/GenBank/DDBJ databases">
        <title>Draft genome of the big-headed turtle Platysternon megacephalum.</title>
        <authorList>
            <person name="Gong S."/>
        </authorList>
    </citation>
    <scope>NUCLEOTIDE SEQUENCE [LARGE SCALE GENOMIC DNA]</scope>
    <source>
        <strain evidence="7">DO16091913</strain>
        <tissue evidence="7">Muscle</tissue>
    </source>
</reference>
<protein>
    <submittedName>
        <fullName evidence="7">Methionine sulfoxide reductase A</fullName>
    </submittedName>
</protein>
<sequence>MAARERAGAKSGAKPVLLKIAPDLTLAELDDIVGIARRRGIDGMIVSNTTLARPKRLKEFARSGETGGLSGKPLFALSTRMMAETFVRAEGKFPLIGVGGIDSGGTALSKIRAGATLIQVYSGLIYKGLGLVESIKADLVSTLEATSRTHLSEIVGADAAAITAEEWPV</sequence>
<dbReference type="InterPro" id="IPR013785">
    <property type="entry name" value="Aldolase_TIM"/>
</dbReference>
<proteinExistence type="predicted"/>
<evidence type="ECO:0000259" key="6">
    <source>
        <dbReference type="Pfam" id="PF01180"/>
    </source>
</evidence>
<evidence type="ECO:0000256" key="1">
    <source>
        <dbReference type="ARBA" id="ARBA00001917"/>
    </source>
</evidence>
<keyword evidence="3" id="KW-0285">Flavoprotein</keyword>
<organism evidence="7 8">
    <name type="scientific">Platysternon megacephalum</name>
    <name type="common">big-headed turtle</name>
    <dbReference type="NCBI Taxonomy" id="55544"/>
    <lineage>
        <taxon>Eukaryota</taxon>
        <taxon>Metazoa</taxon>
        <taxon>Chordata</taxon>
        <taxon>Craniata</taxon>
        <taxon>Vertebrata</taxon>
        <taxon>Euteleostomi</taxon>
        <taxon>Archelosauria</taxon>
        <taxon>Testudinata</taxon>
        <taxon>Testudines</taxon>
        <taxon>Cryptodira</taxon>
        <taxon>Durocryptodira</taxon>
        <taxon>Testudinoidea</taxon>
        <taxon>Platysternidae</taxon>
        <taxon>Platysternon</taxon>
    </lineage>
</organism>
<dbReference type="Proteomes" id="UP000297703">
    <property type="component" value="Unassembled WGS sequence"/>
</dbReference>
<dbReference type="UniPathway" id="UPA00070"/>
<dbReference type="InterPro" id="IPR001295">
    <property type="entry name" value="Dihydroorotate_DH_CS"/>
</dbReference>
<feature type="domain" description="Dihydroorotate dehydrogenase catalytic" evidence="6">
    <location>
        <begin position="13"/>
        <end position="142"/>
    </location>
</feature>
<evidence type="ECO:0000256" key="5">
    <source>
        <dbReference type="ARBA" id="ARBA00023002"/>
    </source>
</evidence>
<dbReference type="PANTHER" id="PTHR48109:SF4">
    <property type="entry name" value="DIHYDROOROTATE DEHYDROGENASE (QUINONE), MITOCHONDRIAL"/>
    <property type="match status" value="1"/>
</dbReference>
<dbReference type="GO" id="GO:0006207">
    <property type="term" value="P:'de novo' pyrimidine nucleobase biosynthetic process"/>
    <property type="evidence" value="ECO:0007669"/>
    <property type="project" value="InterPro"/>
</dbReference>
<accession>A0A4D9DBV3</accession>
<dbReference type="InterPro" id="IPR005720">
    <property type="entry name" value="Dihydroorotate_DH_cat"/>
</dbReference>
<evidence type="ECO:0000313" key="8">
    <source>
        <dbReference type="Proteomes" id="UP000297703"/>
    </source>
</evidence>
<comment type="pathway">
    <text evidence="2">Pyrimidine metabolism; UMP biosynthesis via de novo pathway.</text>
</comment>
<keyword evidence="4" id="KW-0288">FMN</keyword>
<dbReference type="GO" id="GO:0044205">
    <property type="term" value="P:'de novo' UMP biosynthetic process"/>
    <property type="evidence" value="ECO:0007669"/>
    <property type="project" value="UniProtKB-UniPathway"/>
</dbReference>
<dbReference type="OrthoDB" id="14784at2759"/>
<evidence type="ECO:0000256" key="2">
    <source>
        <dbReference type="ARBA" id="ARBA00004725"/>
    </source>
</evidence>